<dbReference type="HOGENOM" id="CLU_763392_0_0_1"/>
<dbReference type="EMBL" id="GL379787">
    <property type="protein sequence ID" value="EGT30936.1"/>
    <property type="molecule type" value="Genomic_DNA"/>
</dbReference>
<dbReference type="Proteomes" id="UP000008068">
    <property type="component" value="Unassembled WGS sequence"/>
</dbReference>
<gene>
    <name evidence="3" type="ORF">CAEBREN_24043</name>
</gene>
<evidence type="ECO:0000256" key="1">
    <source>
        <dbReference type="SAM" id="Coils"/>
    </source>
</evidence>
<dbReference type="InParanoid" id="G0MA62"/>
<evidence type="ECO:0000256" key="2">
    <source>
        <dbReference type="SAM" id="MobiDB-lite"/>
    </source>
</evidence>
<keyword evidence="1" id="KW-0175">Coiled coil</keyword>
<organism evidence="4">
    <name type="scientific">Caenorhabditis brenneri</name>
    <name type="common">Nematode worm</name>
    <dbReference type="NCBI Taxonomy" id="135651"/>
    <lineage>
        <taxon>Eukaryota</taxon>
        <taxon>Metazoa</taxon>
        <taxon>Ecdysozoa</taxon>
        <taxon>Nematoda</taxon>
        <taxon>Chromadorea</taxon>
        <taxon>Rhabditida</taxon>
        <taxon>Rhabditina</taxon>
        <taxon>Rhabditomorpha</taxon>
        <taxon>Rhabditoidea</taxon>
        <taxon>Rhabditidae</taxon>
        <taxon>Peloderinae</taxon>
        <taxon>Caenorhabditis</taxon>
    </lineage>
</organism>
<feature type="region of interest" description="Disordered" evidence="2">
    <location>
        <begin position="41"/>
        <end position="94"/>
    </location>
</feature>
<accession>G0MA62</accession>
<proteinExistence type="predicted"/>
<feature type="compositionally biased region" description="Basic and acidic residues" evidence="2">
    <location>
        <begin position="136"/>
        <end position="154"/>
    </location>
</feature>
<sequence>MITHAVNQKVIDFKIECNGELFGSFLDRDNFLESCIVSNGTEEPQAAPRRRPRIIDNNSRLTQASTPEDSTNEDVLQSEEQKGKMNDKTNEKHPPELAQHLLITTPVPKPRTRLIDDNSWPTLASTSDIAINDNVPHSEEEITENSRETDQDHVAKDENLMQTATDSEASFEPNSVQITLNQHGEEEKPPVPRPRTRIIDDNSSSVLASTSDTNNNDNVLYLEERSTENPKITDRDHEEMGSGENGVEQELTISITDVTGKMLDFGGKQEELAEKSSKVDGINHHQLENRVQEQLKVQEEQMKLREDKLKMREDELDRRVDKIKSMEEQLDKKVDEIRLREEHLERKMEEMIEMMKLVATRLL</sequence>
<feature type="compositionally biased region" description="Polar residues" evidence="2">
    <location>
        <begin position="56"/>
        <end position="75"/>
    </location>
</feature>
<feature type="coiled-coil region" evidence="1">
    <location>
        <begin position="309"/>
        <end position="354"/>
    </location>
</feature>
<feature type="region of interest" description="Disordered" evidence="2">
    <location>
        <begin position="134"/>
        <end position="154"/>
    </location>
</feature>
<evidence type="ECO:0000313" key="3">
    <source>
        <dbReference type="EMBL" id="EGT30936.1"/>
    </source>
</evidence>
<reference evidence="4" key="1">
    <citation type="submission" date="2011-07" db="EMBL/GenBank/DDBJ databases">
        <authorList>
            <consortium name="Caenorhabditis brenneri Sequencing and Analysis Consortium"/>
            <person name="Wilson R.K."/>
        </authorList>
    </citation>
    <scope>NUCLEOTIDE SEQUENCE [LARGE SCALE GENOMIC DNA]</scope>
    <source>
        <strain evidence="4">PB2801</strain>
    </source>
</reference>
<feature type="compositionally biased region" description="Basic and acidic residues" evidence="2">
    <location>
        <begin position="79"/>
        <end position="94"/>
    </location>
</feature>
<protein>
    <submittedName>
        <fullName evidence="3">Uncharacterized protein</fullName>
    </submittedName>
</protein>
<dbReference type="AlphaFoldDB" id="G0MA62"/>
<feature type="compositionally biased region" description="Basic and acidic residues" evidence="2">
    <location>
        <begin position="226"/>
        <end position="240"/>
    </location>
</feature>
<keyword evidence="4" id="KW-1185">Reference proteome</keyword>
<evidence type="ECO:0000313" key="4">
    <source>
        <dbReference type="Proteomes" id="UP000008068"/>
    </source>
</evidence>
<feature type="region of interest" description="Disordered" evidence="2">
    <location>
        <begin position="226"/>
        <end position="245"/>
    </location>
</feature>
<name>G0MA62_CAEBE</name>